<sequence length="2205" mass="245463">MTEPVDVIAIHRKEMPPFDLHIVSILLLLPFPTRSERGFWKISVEMGVMSRQVVPACSNVCFICPEMRARSRQPVKRYKKLLAGIFQDAEANDRKISKLCEYALKNPLRIPKITENLEQRCYKELRNEHFTQANIVLCIYRRLLSSCKEQMPLFASSLLCIVRTLLEQTRLDEMRILGCNTLVDFIGSQMDSTYMFNLEGLIPKLCHLAQEVGDHLRSAGLQALASMVWFMGEFSHVSMDFDDIASVTLENYKDFQMNSKNTKQDVVQTSGAQDKKVPSPWDPVNTEAAFDTKIDGSKDPAYWSRVCLQNMAAIAKEATTVRRILDPFLRKFDAGNHWSSEKGLACSVLSNMQFFIEKSGQSTHLMLSLLVKHLDHKHVTDHPTMQIDIINSITLLAQKSKLQASVAIIASIRDLMRHLRKCMQCSIEVSKAGGDVNERNAALCSALEECITQLSNKVGDVGPILDMMAVVLENLPTSSVAARTTISTVYRTAQLVTSIPNISYHKKAFPEALFHQLLVAMAHPDHETRVGAHSVLSAVLVPSFVFPWPVPFSTSSPRGCDRRRTLSGSLSGFSSSASITGKLVNRSFSAREALPEIKNETGPTDQWMAEHLEHKNFEGLASLRLSSSQVGFLLSSIWAQATMPDNTPANFEAMAHTYKVALLFSRAKTSSHVALVRCFQLAFSLRSLPLKKDGGLQASRRRSLFTLASSMIILSALAVNLPGVIPLVKATLTDKTVDPYLHLVEDSGLQAVHMAYVSEKKTYGSPEDEAAASESLSAILMDDGQLKEAVVSHVLKKYRRLSEEDLSGIKSQLLQEFLPDDAFPLGAPLFMETPHLCSPFVQDYQFFDEIMAPACMTEDDAFHDECGNQSDRKTSVSVNAFDILSVNQLIESVFEMARQVTSFPVSTAPIPYEQMKNQCEALVMGKLQKMSVFLSYKQQQEPMYIEFPKDDEKISAISHEVIEFPEPDSKSSTLEQFQFRDSLLYSSKGEQSFRLPPLSPYDKFLKAARFSWRFEVKVETREVFVWIPSGLAEEMGTGLCARNKTKRRTAASQIAKMLRPGVHRPVRTPASDSVTTHLRRSTRKRKISINLEDYETDSSDTEDDDLMRPRFRPPKNKIEISHDELSTPPKRKKIPENKSLPRREGLRPRPSATPLRKQSYQEMDDDQGTSEEQVAQDETENGNDVEGDEGEAEGDDEGEGGDEGEEDGDDEDGEEQEGRRRYDLRNRSEVRRFYGEKEGKQRPRSPRRVLHQGMGSKSSRDVRKGSSRVHKRHRLARDEDSDDSLLVDELDQGPGIPWSRGGNRGGAPWLFGGLDMHGTTAWGLNVAASGWGHQGDSFSSLTMGAQTAGPSSKGGADIQPLQVDESVSFDDIGGLSEYIDALKEMVFFPLLYPDFFANYHITPPRGVLLCGPPGTGKTLIARALACAASKAGQKVSFYMRKGADVLSKWVGEAERQLKLLFEEAQRNQPSIIFFDEIDGLAPVRSSKQEQIHNSIVSTLLALMDGLDSRGQVVLIGATNRIDAIDGALRRPGRFDREFVFPLPGCEARAEILDIHTRKWKEPPSKELKMELAARCVGYCGADLKALCTEAAIRAFREKYPQVYTSDEKFVIDVDAIKVENYHFLEAMSTITPAAHRGSIVQSRPLPSVVAPCLRRHLKTIMDHISEIFPSLEASDVAKIPMLSYGSTIPLVYRPQLLICGDEGVGLDHVGPAVLHELEKFPVHSLALPSLLSDPSAKTPEEALVHIFGEARRTTPSILYLPQFQLWWETADAQLKAVLLTLLEELPSDMPILLLGTSSVPFSELDEESSLVFAHRNVYQVEKLSETDRSMFIERLVEAVFLIPPDGMINQSKGPTTLPELPKAPKASSGPKVSELKAKAEAEQHALRRLRMCLRDVCNRILYDKRFSVFHYPVMDEDAPNYRSIVQNPMDMATVLQHVDCGHYLTCSAFLLDIDLIVANAKAYNGDDYNGARIVSRACELRDSVQGMLSQMDPSLVTFCDKIAAQGGPIRVMDDTEDLSLSGAPVVQLASATRASARLRNVQPEVNLCQSYEALKRTKKNVDTEQTGTNPVPNVEDKSRHADPDPSKPTSSHPVTTQDSEINGTSNMPGHFTNDEHPEAPGNASDHVARDGSQGDVVMSDGEFSGQVESVKQRLIECTNGYGVPQLERLYSRVMKGAVAIKGIEEDHKAFILRFLLSFVEDEGNF</sequence>
<keyword evidence="2" id="KW-1185">Reference proteome</keyword>
<dbReference type="EMBL" id="CM056810">
    <property type="protein sequence ID" value="KAJ8642616.1"/>
    <property type="molecule type" value="Genomic_DNA"/>
</dbReference>
<protein>
    <submittedName>
        <fullName evidence="1">Uncharacterized protein</fullName>
    </submittedName>
</protein>
<organism evidence="1 2">
    <name type="scientific">Persea americana</name>
    <name type="common">Avocado</name>
    <dbReference type="NCBI Taxonomy" id="3435"/>
    <lineage>
        <taxon>Eukaryota</taxon>
        <taxon>Viridiplantae</taxon>
        <taxon>Streptophyta</taxon>
        <taxon>Embryophyta</taxon>
        <taxon>Tracheophyta</taxon>
        <taxon>Spermatophyta</taxon>
        <taxon>Magnoliopsida</taxon>
        <taxon>Magnoliidae</taxon>
        <taxon>Laurales</taxon>
        <taxon>Lauraceae</taxon>
        <taxon>Persea</taxon>
    </lineage>
</organism>
<proteinExistence type="predicted"/>
<accession>A0ACC2MAG5</accession>
<evidence type="ECO:0000313" key="1">
    <source>
        <dbReference type="EMBL" id="KAJ8642616.1"/>
    </source>
</evidence>
<gene>
    <name evidence="1" type="ORF">MRB53_004364</name>
</gene>
<reference evidence="1 2" key="1">
    <citation type="journal article" date="2022" name="Hortic Res">
        <title>A haplotype resolved chromosomal level avocado genome allows analysis of novel avocado genes.</title>
        <authorList>
            <person name="Nath O."/>
            <person name="Fletcher S.J."/>
            <person name="Hayward A."/>
            <person name="Shaw L.M."/>
            <person name="Masouleh A.K."/>
            <person name="Furtado A."/>
            <person name="Henry R.J."/>
            <person name="Mitter N."/>
        </authorList>
    </citation>
    <scope>NUCLEOTIDE SEQUENCE [LARGE SCALE GENOMIC DNA]</scope>
    <source>
        <strain evidence="2">cv. Hass</strain>
    </source>
</reference>
<evidence type="ECO:0000313" key="2">
    <source>
        <dbReference type="Proteomes" id="UP001234297"/>
    </source>
</evidence>
<name>A0ACC2MAG5_PERAE</name>
<dbReference type="Proteomes" id="UP001234297">
    <property type="component" value="Chromosome 2"/>
</dbReference>
<comment type="caution">
    <text evidence="1">The sequence shown here is derived from an EMBL/GenBank/DDBJ whole genome shotgun (WGS) entry which is preliminary data.</text>
</comment>